<dbReference type="Proteomes" id="UP001328733">
    <property type="component" value="Unassembled WGS sequence"/>
</dbReference>
<name>A0AAW9QGJ9_9CHRO</name>
<keyword evidence="3" id="KW-1185">Reference proteome</keyword>
<sequence>MTDRSANEKSLRWGIAVFDRGSNRYRWSGRQETGGRNLESGAGRANTAGRFDRYPAG</sequence>
<organism evidence="2 3">
    <name type="scientific">Pannus brasiliensis CCIBt3594</name>
    <dbReference type="NCBI Taxonomy" id="1427578"/>
    <lineage>
        <taxon>Bacteria</taxon>
        <taxon>Bacillati</taxon>
        <taxon>Cyanobacteriota</taxon>
        <taxon>Cyanophyceae</taxon>
        <taxon>Oscillatoriophycideae</taxon>
        <taxon>Chroococcales</taxon>
        <taxon>Microcystaceae</taxon>
        <taxon>Pannus</taxon>
    </lineage>
</organism>
<proteinExistence type="predicted"/>
<accession>A0AAW9QGJ9</accession>
<protein>
    <submittedName>
        <fullName evidence="2">Uncharacterized protein</fullName>
    </submittedName>
</protein>
<comment type="caution">
    <text evidence="2">The sequence shown here is derived from an EMBL/GenBank/DDBJ whole genome shotgun (WGS) entry which is preliminary data.</text>
</comment>
<evidence type="ECO:0000313" key="2">
    <source>
        <dbReference type="EMBL" id="MEG3436130.1"/>
    </source>
</evidence>
<dbReference type="AlphaFoldDB" id="A0AAW9QGJ9"/>
<gene>
    <name evidence="2" type="ORF">V0288_03280</name>
</gene>
<reference evidence="2 3" key="1">
    <citation type="submission" date="2024-01" db="EMBL/GenBank/DDBJ databases">
        <title>Genomic insights into the taxonomy and metabolism of the cyanobacterium Pannus brasiliensis CCIBt3594.</title>
        <authorList>
            <person name="Machado M."/>
            <person name="Botero N.B."/>
            <person name="Andreote A.P.D."/>
            <person name="Feitosa A.M.T."/>
            <person name="Popin R."/>
            <person name="Sivonen K."/>
            <person name="Fiore M.F."/>
        </authorList>
    </citation>
    <scope>NUCLEOTIDE SEQUENCE [LARGE SCALE GENOMIC DNA]</scope>
    <source>
        <strain evidence="2 3">CCIBt3594</strain>
    </source>
</reference>
<dbReference type="EMBL" id="JBAFSM010000004">
    <property type="protein sequence ID" value="MEG3436130.1"/>
    <property type="molecule type" value="Genomic_DNA"/>
</dbReference>
<dbReference type="RefSeq" id="WP_332863581.1">
    <property type="nucleotide sequence ID" value="NZ_JBAFSM010000004.1"/>
</dbReference>
<evidence type="ECO:0000256" key="1">
    <source>
        <dbReference type="SAM" id="MobiDB-lite"/>
    </source>
</evidence>
<evidence type="ECO:0000313" key="3">
    <source>
        <dbReference type="Proteomes" id="UP001328733"/>
    </source>
</evidence>
<feature type="region of interest" description="Disordered" evidence="1">
    <location>
        <begin position="28"/>
        <end position="57"/>
    </location>
</feature>